<name>A0AAV4TUI3_CAEEX</name>
<dbReference type="AlphaFoldDB" id="A0AAV4TUI3"/>
<organism evidence="1 2">
    <name type="scientific">Caerostris extrusa</name>
    <name type="common">Bark spider</name>
    <name type="synonym">Caerostris bankana</name>
    <dbReference type="NCBI Taxonomy" id="172846"/>
    <lineage>
        <taxon>Eukaryota</taxon>
        <taxon>Metazoa</taxon>
        <taxon>Ecdysozoa</taxon>
        <taxon>Arthropoda</taxon>
        <taxon>Chelicerata</taxon>
        <taxon>Arachnida</taxon>
        <taxon>Araneae</taxon>
        <taxon>Araneomorphae</taxon>
        <taxon>Entelegynae</taxon>
        <taxon>Araneoidea</taxon>
        <taxon>Araneidae</taxon>
        <taxon>Caerostris</taxon>
    </lineage>
</organism>
<dbReference type="EMBL" id="BPLR01011637">
    <property type="protein sequence ID" value="GIY47853.1"/>
    <property type="molecule type" value="Genomic_DNA"/>
</dbReference>
<evidence type="ECO:0000313" key="2">
    <source>
        <dbReference type="Proteomes" id="UP001054945"/>
    </source>
</evidence>
<keyword evidence="2" id="KW-1185">Reference proteome</keyword>
<evidence type="ECO:0000313" key="1">
    <source>
        <dbReference type="EMBL" id="GIY47853.1"/>
    </source>
</evidence>
<dbReference type="Proteomes" id="UP001054945">
    <property type="component" value="Unassembled WGS sequence"/>
</dbReference>
<accession>A0AAV4TUI3</accession>
<reference evidence="1 2" key="1">
    <citation type="submission" date="2021-06" db="EMBL/GenBank/DDBJ databases">
        <title>Caerostris extrusa draft genome.</title>
        <authorList>
            <person name="Kono N."/>
            <person name="Arakawa K."/>
        </authorList>
    </citation>
    <scope>NUCLEOTIDE SEQUENCE [LARGE SCALE GENOMIC DNA]</scope>
</reference>
<proteinExistence type="predicted"/>
<sequence>MIKNNATKFQSFSFLYFFSTTYAIAGHRGFAVKVVGDPSKDVGEKKWLGDAEERGSIMWGAGSKRGRVDGHDSPVCSPQLEARLVSPWLQ</sequence>
<gene>
    <name evidence="1" type="ORF">CEXT_530461</name>
</gene>
<comment type="caution">
    <text evidence="1">The sequence shown here is derived from an EMBL/GenBank/DDBJ whole genome shotgun (WGS) entry which is preliminary data.</text>
</comment>
<protein>
    <submittedName>
        <fullName evidence="1">Uncharacterized protein</fullName>
    </submittedName>
</protein>